<dbReference type="GO" id="GO:0005730">
    <property type="term" value="C:nucleolus"/>
    <property type="evidence" value="ECO:0007669"/>
    <property type="project" value="UniProtKB-SubCell"/>
</dbReference>
<sequence length="461" mass="51711">MYRVPILQFITASPFVPNKHNTYADQRTRIPAMAAESSTPVQGQKSIYSLVVDTGPLIKNEPALSTLLAQAQEIYTIPSVLSEIKDEATRARVHTTLLPFLKLRSPRLASIKFITDFSRRTGDLEVMSKPDIHLLALCYELEIERNGGDWRIRKDPTQRGLNGKPPGQEESPQENATKSDEVEEKLQNLSIGEDVQEVGVQEQSPYEEAAPEVTQEETVVVDTQEQETEQTGEEEATQEAPENDDDDDSDGWITPSNLKKHQAKDSQVSGSTQAIQETLQAALLTSDFAMQNVALRINLNLVSPSNLSRIKQLKTWVLRCYGCFNVTRQMDRQFCPKCGQATLTRTSSSTDSHGNMRLHLKKNFQYNKRGNVYSVPKPIHGTASGKLNNVQGGGKNHWGKDLILAEDQKEYQKKTAEDRRQRQRDLMDEDYLPNLVTGERSGGHGRIRVGAGRNVNGKKRR</sequence>
<dbReference type="FunFam" id="3.40.50.1010:FF:000020">
    <property type="entry name" value="20S-pre-rRNA D-site endonuclease NOB1"/>
    <property type="match status" value="1"/>
</dbReference>
<reference evidence="12" key="1">
    <citation type="submission" date="2014-12" db="EMBL/GenBank/DDBJ databases">
        <title>Genome Sequence of Valsa Canker Pathogens Uncovers a Specific Adaption of Colonization on Woody Bark.</title>
        <authorList>
            <person name="Yin Z."/>
            <person name="Liu H."/>
            <person name="Gao X."/>
            <person name="Li Z."/>
            <person name="Song N."/>
            <person name="Ke X."/>
            <person name="Dai Q."/>
            <person name="Wu Y."/>
            <person name="Sun Y."/>
            <person name="Xu J.-R."/>
            <person name="Kang Z.K."/>
            <person name="Wang L."/>
            <person name="Huang L."/>
        </authorList>
    </citation>
    <scope>NUCLEOTIDE SEQUENCE [LARGE SCALE GENOMIC DNA]</scope>
    <source>
        <strain evidence="12">03-8</strain>
    </source>
</reference>
<feature type="region of interest" description="Disordered" evidence="9">
    <location>
        <begin position="412"/>
        <end position="461"/>
    </location>
</feature>
<feature type="domain" description="Ribonuclease PIN" evidence="11">
    <location>
        <begin position="50"/>
        <end position="141"/>
    </location>
</feature>
<name>A0A194W2D1_CYTMA</name>
<dbReference type="SUPFAM" id="SSF144206">
    <property type="entry name" value="NOB1 zinc finger-like"/>
    <property type="match status" value="1"/>
</dbReference>
<evidence type="ECO:0000256" key="2">
    <source>
        <dbReference type="ARBA" id="ARBA00022722"/>
    </source>
</evidence>
<accession>A0A194W2D1</accession>
<dbReference type="PIRSF" id="PIRSF037125">
    <property type="entry name" value="D-site_20S_pre-rRNA_nuclease"/>
    <property type="match status" value="1"/>
</dbReference>
<feature type="domain" description="Nin one binding (NOB1) Zn-ribbon-like" evidence="10">
    <location>
        <begin position="310"/>
        <end position="381"/>
    </location>
</feature>
<dbReference type="AlphaFoldDB" id="A0A194W2D1"/>
<dbReference type="OrthoDB" id="446759at2759"/>
<dbReference type="InterPro" id="IPR014881">
    <property type="entry name" value="NOB1_Zn-bd"/>
</dbReference>
<comment type="subcellular location">
    <subcellularLocation>
        <location evidence="7">Nucleus</location>
        <location evidence="7">Nucleolus</location>
    </subcellularLocation>
</comment>
<feature type="compositionally biased region" description="Basic and acidic residues" evidence="9">
    <location>
        <begin position="412"/>
        <end position="426"/>
    </location>
</feature>
<dbReference type="Pfam" id="PF17146">
    <property type="entry name" value="PIN_6"/>
    <property type="match status" value="1"/>
</dbReference>
<comment type="similarity">
    <text evidence="1 7">Belongs to the NOB1 family.</text>
</comment>
<evidence type="ECO:0000256" key="6">
    <source>
        <dbReference type="ARBA" id="ARBA00023242"/>
    </source>
</evidence>
<dbReference type="PANTHER" id="PTHR12814:SF2">
    <property type="entry name" value="RNA-BINDING PROTEIN NOB1"/>
    <property type="match status" value="1"/>
</dbReference>
<dbReference type="GO" id="GO:0004521">
    <property type="term" value="F:RNA endonuclease activity"/>
    <property type="evidence" value="ECO:0007669"/>
    <property type="project" value="UniProtKB-UniRule"/>
</dbReference>
<evidence type="ECO:0000256" key="1">
    <source>
        <dbReference type="ARBA" id="ARBA00005858"/>
    </source>
</evidence>
<feature type="binding site" evidence="8">
    <location>
        <position position="320"/>
    </location>
    <ligand>
        <name>Zn(2+)</name>
        <dbReference type="ChEBI" id="CHEBI:29105"/>
    </ligand>
</feature>
<feature type="compositionally biased region" description="Basic and acidic residues" evidence="9">
    <location>
        <begin position="177"/>
        <end position="186"/>
    </location>
</feature>
<dbReference type="InterPro" id="IPR036283">
    <property type="entry name" value="NOB1_Zf-like_sf"/>
</dbReference>
<feature type="compositionally biased region" description="Low complexity" evidence="9">
    <location>
        <begin position="207"/>
        <end position="223"/>
    </location>
</feature>
<dbReference type="GO" id="GO:0016787">
    <property type="term" value="F:hydrolase activity"/>
    <property type="evidence" value="ECO:0007669"/>
    <property type="project" value="UniProtKB-KW"/>
</dbReference>
<keyword evidence="4" id="KW-0378">Hydrolase</keyword>
<dbReference type="InterPro" id="IPR017117">
    <property type="entry name" value="Nob1_euk"/>
</dbReference>
<dbReference type="EMBL" id="CM003103">
    <property type="protein sequence ID" value="KUI70195.1"/>
    <property type="molecule type" value="Genomic_DNA"/>
</dbReference>
<comment type="function">
    <text evidence="7">Required for the synthesis of 40S ribosome subunits. Has a role in processing 20S pre-rRNA into the mature 18S rRNA, where it is required for cleavage at the 3' end of the mature 18S rRNA (D-site). Accompanies the 20S pre-rRNA from the nucleus to the cytoplasm.</text>
</comment>
<evidence type="ECO:0000256" key="4">
    <source>
        <dbReference type="ARBA" id="ARBA00022801"/>
    </source>
</evidence>
<evidence type="ECO:0000256" key="5">
    <source>
        <dbReference type="ARBA" id="ARBA00022833"/>
    </source>
</evidence>
<feature type="compositionally biased region" description="Acidic residues" evidence="9">
    <location>
        <begin position="224"/>
        <end position="250"/>
    </location>
</feature>
<dbReference type="InterPro" id="IPR039907">
    <property type="entry name" value="NOB1"/>
</dbReference>
<feature type="region of interest" description="Disordered" evidence="9">
    <location>
        <begin position="150"/>
        <end position="269"/>
    </location>
</feature>
<dbReference type="CDD" id="cd09876">
    <property type="entry name" value="PIN_Nob1-like"/>
    <property type="match status" value="1"/>
</dbReference>
<keyword evidence="6 7" id="KW-0539">Nucleus</keyword>
<dbReference type="GO" id="GO:0030490">
    <property type="term" value="P:maturation of SSU-rRNA"/>
    <property type="evidence" value="ECO:0007669"/>
    <property type="project" value="TreeGrafter"/>
</dbReference>
<keyword evidence="5 7" id="KW-0862">Zinc</keyword>
<keyword evidence="2" id="KW-0540">Nuclease</keyword>
<gene>
    <name evidence="12" type="ORF">VM1G_06309</name>
</gene>
<keyword evidence="3 7" id="KW-0479">Metal-binding</keyword>
<dbReference type="GO" id="GO:0030688">
    <property type="term" value="C:preribosome, small subunit precursor"/>
    <property type="evidence" value="ECO:0007669"/>
    <property type="project" value="TreeGrafter"/>
</dbReference>
<dbReference type="Proteomes" id="UP000078559">
    <property type="component" value="Chromosome 6"/>
</dbReference>
<evidence type="ECO:0000256" key="9">
    <source>
        <dbReference type="SAM" id="MobiDB-lite"/>
    </source>
</evidence>
<evidence type="ECO:0000259" key="10">
    <source>
        <dbReference type="Pfam" id="PF08772"/>
    </source>
</evidence>
<feature type="binding site" evidence="8">
    <location>
        <position position="338"/>
    </location>
    <ligand>
        <name>Zn(2+)</name>
        <dbReference type="ChEBI" id="CHEBI:29105"/>
    </ligand>
</feature>
<proteinExistence type="inferred from homology"/>
<keyword evidence="13" id="KW-1185">Reference proteome</keyword>
<evidence type="ECO:0000313" key="13">
    <source>
        <dbReference type="Proteomes" id="UP000078559"/>
    </source>
</evidence>
<evidence type="ECO:0000256" key="8">
    <source>
        <dbReference type="PIRSR" id="PIRSR037125-1"/>
    </source>
</evidence>
<dbReference type="GO" id="GO:0005737">
    <property type="term" value="C:cytoplasm"/>
    <property type="evidence" value="ECO:0007669"/>
    <property type="project" value="UniProtKB-ARBA"/>
</dbReference>
<dbReference type="SMR" id="A0A194W2D1"/>
<dbReference type="GO" id="GO:0046872">
    <property type="term" value="F:metal ion binding"/>
    <property type="evidence" value="ECO:0007669"/>
    <property type="project" value="UniProtKB-UniRule"/>
</dbReference>
<protein>
    <recommendedName>
        <fullName evidence="7">20S-pre-rRNA D-site endonuclease NOB1</fullName>
    </recommendedName>
</protein>
<keyword evidence="12" id="KW-0255">Endonuclease</keyword>
<evidence type="ECO:0000259" key="11">
    <source>
        <dbReference type="Pfam" id="PF17146"/>
    </source>
</evidence>
<organism evidence="12 13">
    <name type="scientific">Cytospora mali</name>
    <name type="common">Apple Valsa canker fungus</name>
    <name type="synonym">Valsa mali</name>
    <dbReference type="NCBI Taxonomy" id="578113"/>
    <lineage>
        <taxon>Eukaryota</taxon>
        <taxon>Fungi</taxon>
        <taxon>Dikarya</taxon>
        <taxon>Ascomycota</taxon>
        <taxon>Pezizomycotina</taxon>
        <taxon>Sordariomycetes</taxon>
        <taxon>Sordariomycetidae</taxon>
        <taxon>Diaporthales</taxon>
        <taxon>Cytosporaceae</taxon>
        <taxon>Cytospora</taxon>
    </lineage>
</organism>
<dbReference type="Gene3D" id="6.20.210.10">
    <property type="entry name" value="Nin one binding (NOB1), Zn-ribbon-like"/>
    <property type="match status" value="1"/>
</dbReference>
<dbReference type="PANTHER" id="PTHR12814">
    <property type="entry name" value="RNA-BINDING PROTEIN NOB1"/>
    <property type="match status" value="1"/>
</dbReference>
<evidence type="ECO:0000256" key="7">
    <source>
        <dbReference type="PIRNR" id="PIRNR037125"/>
    </source>
</evidence>
<evidence type="ECO:0000313" key="12">
    <source>
        <dbReference type="EMBL" id="KUI70195.1"/>
    </source>
</evidence>
<feature type="binding site" evidence="8">
    <location>
        <position position="323"/>
    </location>
    <ligand>
        <name>Zn(2+)</name>
        <dbReference type="ChEBI" id="CHEBI:29105"/>
    </ligand>
</feature>
<dbReference type="Pfam" id="PF08772">
    <property type="entry name" value="Zn_ribbon_NOB1"/>
    <property type="match status" value="1"/>
</dbReference>
<evidence type="ECO:0000256" key="3">
    <source>
        <dbReference type="ARBA" id="ARBA00022723"/>
    </source>
</evidence>
<dbReference type="Gene3D" id="3.40.50.1010">
    <property type="entry name" value="5'-nuclease"/>
    <property type="match status" value="1"/>
</dbReference>
<feature type="binding site" evidence="8">
    <location>
        <position position="335"/>
    </location>
    <ligand>
        <name>Zn(2+)</name>
        <dbReference type="ChEBI" id="CHEBI:29105"/>
    </ligand>
</feature>
<dbReference type="InterPro" id="IPR033411">
    <property type="entry name" value="Ribonuclease_PIN"/>
</dbReference>